<dbReference type="Proteomes" id="UP001208570">
    <property type="component" value="Unassembled WGS sequence"/>
</dbReference>
<dbReference type="EMBL" id="JAODUP010000026">
    <property type="protein sequence ID" value="KAK2167551.1"/>
    <property type="molecule type" value="Genomic_DNA"/>
</dbReference>
<keyword evidence="2" id="KW-1185">Reference proteome</keyword>
<dbReference type="AlphaFoldDB" id="A0AAD9KA05"/>
<comment type="caution">
    <text evidence="1">The sequence shown here is derived from an EMBL/GenBank/DDBJ whole genome shotgun (WGS) entry which is preliminary data.</text>
</comment>
<dbReference type="GO" id="GO:0099041">
    <property type="term" value="P:vesicle tethering to Golgi"/>
    <property type="evidence" value="ECO:0007669"/>
    <property type="project" value="InterPro"/>
</dbReference>
<dbReference type="InterPro" id="IPR028280">
    <property type="entry name" value="Njmu-R1"/>
</dbReference>
<reference evidence="1" key="1">
    <citation type="journal article" date="2023" name="Mol. Biol. Evol.">
        <title>Third-Generation Sequencing Reveals the Adaptive Role of the Epigenome in Three Deep-Sea Polychaetes.</title>
        <authorList>
            <person name="Perez M."/>
            <person name="Aroh O."/>
            <person name="Sun Y."/>
            <person name="Lan Y."/>
            <person name="Juniper S.K."/>
            <person name="Young C.R."/>
            <person name="Angers B."/>
            <person name="Qian P.Y."/>
        </authorList>
    </citation>
    <scope>NUCLEOTIDE SEQUENCE</scope>
    <source>
        <strain evidence="1">P08H-3</strain>
    </source>
</reference>
<dbReference type="GO" id="GO:0005802">
    <property type="term" value="C:trans-Golgi network"/>
    <property type="evidence" value="ECO:0007669"/>
    <property type="project" value="InterPro"/>
</dbReference>
<dbReference type="PANTHER" id="PTHR14416">
    <property type="entry name" value="PROTEIN NJMU-R1"/>
    <property type="match status" value="1"/>
</dbReference>
<protein>
    <submittedName>
        <fullName evidence="1">Uncharacterized protein</fullName>
    </submittedName>
</protein>
<gene>
    <name evidence="1" type="ORF">LSH36_26g03041</name>
</gene>
<evidence type="ECO:0000313" key="2">
    <source>
        <dbReference type="Proteomes" id="UP001208570"/>
    </source>
</evidence>
<accession>A0AAD9KA05</accession>
<sequence>MADQGKGSIFLGLTRSETDVETKDTDTILKFKTAYGLFRCTTDCAEKLLSSLDEADDVELTHFISRKLSKGAFHTGSGSISAIDLRLGESQPDLYLCYCCLMQETKPDPVGTVTSDELASLGLDGISLEVTDTKSDLAQPESELLTDDVVTIAKPMLDAWYNSTTCYVSRCVQHLGSDVRYLIHAALTDANIDIQCSDESLKSDVKRFFQVCSLSGLLSSNRNYEQPITSSVHTPNEAGDLLVDIQIPVHQPTRVKSPVSLRIDSEQCNFENKGCTKYCEEWSTALENCDPDNHSQLRVVIENYKLKAIQDMNTLKRLLKQAETDHYALYRCYIFLKQCGNAPVLLQHAELEICEVNDSEMARVLQVLNEHLTQNGSLSR</sequence>
<name>A0AAD9KA05_9ANNE</name>
<evidence type="ECO:0000313" key="1">
    <source>
        <dbReference type="EMBL" id="KAK2167551.1"/>
    </source>
</evidence>
<organism evidence="1 2">
    <name type="scientific">Paralvinella palmiformis</name>
    <dbReference type="NCBI Taxonomy" id="53620"/>
    <lineage>
        <taxon>Eukaryota</taxon>
        <taxon>Metazoa</taxon>
        <taxon>Spiralia</taxon>
        <taxon>Lophotrochozoa</taxon>
        <taxon>Annelida</taxon>
        <taxon>Polychaeta</taxon>
        <taxon>Sedentaria</taxon>
        <taxon>Canalipalpata</taxon>
        <taxon>Terebellida</taxon>
        <taxon>Terebelliformia</taxon>
        <taxon>Alvinellidae</taxon>
        <taxon>Paralvinella</taxon>
    </lineage>
</organism>
<dbReference type="Pfam" id="PF15053">
    <property type="entry name" value="Njmu-R1"/>
    <property type="match status" value="1"/>
</dbReference>
<dbReference type="PANTHER" id="PTHR14416:SF2">
    <property type="entry name" value="PROTEIN NJMU-R1"/>
    <property type="match status" value="1"/>
</dbReference>
<proteinExistence type="predicted"/>